<sequence>MIEIQDIFNQYSDRYRRNHQLPLHILKTMIDIESCRTAELGGHVDECDECGHVRVSYNSCRNRHCPKCQTLAKEKWLDKRKEDLLPVGYFHVVFTIPEQLNYITLTNQKEMYSILFKAVSETLIELSKDKKYLGAEIGFMSILHTWGQNLMNHPHIHCIVPSGGLTLDGNRWINSKKDFFIPVKVLSRKFRGKFLFYLKRAYYSIALKYTNGIEELTEKHIFQSFINKLYKKEWIVYCRPPFGSAEYVLEYLGRYTHRVAIANHRIVNLENGYVTFKWRDYKDNNKEKFMTLAVDEFIRRFLMHVLPRKFVKIRHYGILSNRSRSTKLQKCKELTGAVQSKGENLDVKLSAAEILLKLTGIDINICSCCGKGKMVTKEKLNRQNYSPPGEANKIA</sequence>
<organism evidence="3 4">
    <name type="scientific">Clostridium estertheticum</name>
    <dbReference type="NCBI Taxonomy" id="238834"/>
    <lineage>
        <taxon>Bacteria</taxon>
        <taxon>Bacillati</taxon>
        <taxon>Bacillota</taxon>
        <taxon>Clostridia</taxon>
        <taxon>Eubacteriales</taxon>
        <taxon>Clostridiaceae</taxon>
        <taxon>Clostridium</taxon>
    </lineage>
</organism>
<dbReference type="PANTHER" id="PTHR37023:SF1">
    <property type="entry name" value="ISSOD25 TRANSPOSASE TNPA_ISSOD25"/>
    <property type="match status" value="1"/>
</dbReference>
<feature type="domain" description="Transposase IS801/IS1294" evidence="1">
    <location>
        <begin position="138"/>
        <end position="324"/>
    </location>
</feature>
<accession>A0A5N7IUE0</accession>
<reference evidence="3 4" key="1">
    <citation type="journal article" date="2019" name="Lett. Appl. Microbiol.">
        <title>A case of 'blown pack' spoilage of vacuum-packaged pork likely associated with Clostridium estertheticum in Canada.</title>
        <authorList>
            <person name="Zhang P."/>
            <person name="Ward P."/>
            <person name="McMullen L.M."/>
            <person name="Yang X."/>
        </authorList>
    </citation>
    <scope>NUCLEOTIDE SEQUENCE [LARGE SCALE GENOMIC DNA]</scope>
    <source>
        <strain evidence="3 4">MA19</strain>
    </source>
</reference>
<feature type="domain" description="Transposase zinc-binding" evidence="2">
    <location>
        <begin position="7"/>
        <end position="96"/>
    </location>
</feature>
<gene>
    <name evidence="3" type="ORF">E4V82_23030</name>
</gene>
<evidence type="ECO:0000313" key="3">
    <source>
        <dbReference type="EMBL" id="MPQ64939.1"/>
    </source>
</evidence>
<dbReference type="PANTHER" id="PTHR37023">
    <property type="entry name" value="TRANSPOSASE"/>
    <property type="match status" value="1"/>
</dbReference>
<dbReference type="InterPro" id="IPR026889">
    <property type="entry name" value="Zn_Tnp"/>
</dbReference>
<dbReference type="Pfam" id="PF04986">
    <property type="entry name" value="Y2_Tnp"/>
    <property type="match status" value="1"/>
</dbReference>
<dbReference type="AlphaFoldDB" id="A0A5N7IUE0"/>
<dbReference type="EMBL" id="SPSF01000060">
    <property type="protein sequence ID" value="MPQ64939.1"/>
    <property type="molecule type" value="Genomic_DNA"/>
</dbReference>
<evidence type="ECO:0000259" key="1">
    <source>
        <dbReference type="Pfam" id="PF04986"/>
    </source>
</evidence>
<dbReference type="InterPro" id="IPR054832">
    <property type="entry name" value="transpos_IS91"/>
</dbReference>
<dbReference type="GO" id="GO:0006313">
    <property type="term" value="P:DNA transposition"/>
    <property type="evidence" value="ECO:0007669"/>
    <property type="project" value="InterPro"/>
</dbReference>
<dbReference type="RefSeq" id="WP_152754078.1">
    <property type="nucleotide sequence ID" value="NZ_SPSE01000052.1"/>
</dbReference>
<evidence type="ECO:0000259" key="2">
    <source>
        <dbReference type="Pfam" id="PF14319"/>
    </source>
</evidence>
<dbReference type="Pfam" id="PF14319">
    <property type="entry name" value="Zn_Tnp_IS91"/>
    <property type="match status" value="1"/>
</dbReference>
<name>A0A5N7IUE0_9CLOT</name>
<dbReference type="GO" id="GO:0003677">
    <property type="term" value="F:DNA binding"/>
    <property type="evidence" value="ECO:0007669"/>
    <property type="project" value="InterPro"/>
</dbReference>
<dbReference type="InterPro" id="IPR007069">
    <property type="entry name" value="Transposase_32"/>
</dbReference>
<dbReference type="GO" id="GO:0004803">
    <property type="term" value="F:transposase activity"/>
    <property type="evidence" value="ECO:0007669"/>
    <property type="project" value="InterPro"/>
</dbReference>
<dbReference type="NCBIfam" id="NF033538">
    <property type="entry name" value="transpos_IS91"/>
    <property type="match status" value="1"/>
</dbReference>
<protein>
    <submittedName>
        <fullName evidence="3">IS91 family transposase</fullName>
    </submittedName>
</protein>
<proteinExistence type="predicted"/>
<evidence type="ECO:0000313" key="4">
    <source>
        <dbReference type="Proteomes" id="UP000342249"/>
    </source>
</evidence>
<comment type="caution">
    <text evidence="3">The sequence shown here is derived from an EMBL/GenBank/DDBJ whole genome shotgun (WGS) entry which is preliminary data.</text>
</comment>
<dbReference type="Proteomes" id="UP000342249">
    <property type="component" value="Unassembled WGS sequence"/>
</dbReference>